<feature type="non-terminal residue" evidence="1">
    <location>
        <position position="1"/>
    </location>
</feature>
<name>X0TKF1_9ZZZZ</name>
<accession>X0TKF1</accession>
<protein>
    <submittedName>
        <fullName evidence="1">Uncharacterized protein</fullName>
    </submittedName>
</protein>
<sequence>DIDDKIEKLTHKKNKIDLQYGKTSIKGLFPSYDIHIEDKDQDFTADMKYKAESLPHWIAQGITNGKIPFGLNYYKYGYIPNCDLNGIINLKDKSYTIKGKGYLEHVWGEWSYQKSFQKVSQLNKTITTYINLAKWWISQHKPCIPKRLAFTTENNIFGYDWCWGIFDNNWSLF</sequence>
<feature type="non-terminal residue" evidence="1">
    <location>
        <position position="173"/>
    </location>
</feature>
<reference evidence="1" key="1">
    <citation type="journal article" date="2014" name="Front. Microbiol.">
        <title>High frequency of phylogenetically diverse reductive dehalogenase-homologous genes in deep subseafloor sedimentary metagenomes.</title>
        <authorList>
            <person name="Kawai M."/>
            <person name="Futagami T."/>
            <person name="Toyoda A."/>
            <person name="Takaki Y."/>
            <person name="Nishi S."/>
            <person name="Hori S."/>
            <person name="Arai W."/>
            <person name="Tsubouchi T."/>
            <person name="Morono Y."/>
            <person name="Uchiyama I."/>
            <person name="Ito T."/>
            <person name="Fujiyama A."/>
            <person name="Inagaki F."/>
            <person name="Takami H."/>
        </authorList>
    </citation>
    <scope>NUCLEOTIDE SEQUENCE</scope>
    <source>
        <strain evidence="1">Expedition CK06-06</strain>
    </source>
</reference>
<dbReference type="SUPFAM" id="SSF159245">
    <property type="entry name" value="AttH-like"/>
    <property type="match status" value="1"/>
</dbReference>
<proteinExistence type="predicted"/>
<dbReference type="EMBL" id="BARS01013132">
    <property type="protein sequence ID" value="GAF93734.1"/>
    <property type="molecule type" value="Genomic_DNA"/>
</dbReference>
<gene>
    <name evidence="1" type="ORF">S01H1_22996</name>
</gene>
<dbReference type="InterPro" id="IPR023374">
    <property type="entry name" value="AttH-like_dom_sf"/>
</dbReference>
<organism evidence="1">
    <name type="scientific">marine sediment metagenome</name>
    <dbReference type="NCBI Taxonomy" id="412755"/>
    <lineage>
        <taxon>unclassified sequences</taxon>
        <taxon>metagenomes</taxon>
        <taxon>ecological metagenomes</taxon>
    </lineage>
</organism>
<evidence type="ECO:0000313" key="1">
    <source>
        <dbReference type="EMBL" id="GAF93734.1"/>
    </source>
</evidence>
<comment type="caution">
    <text evidence="1">The sequence shown here is derived from an EMBL/GenBank/DDBJ whole genome shotgun (WGS) entry which is preliminary data.</text>
</comment>
<dbReference type="Gene3D" id="2.40.370.10">
    <property type="entry name" value="AttH-like domain"/>
    <property type="match status" value="1"/>
</dbReference>
<dbReference type="AlphaFoldDB" id="X0TKF1"/>